<keyword evidence="2" id="KW-1185">Reference proteome</keyword>
<dbReference type="Proteomes" id="UP001412067">
    <property type="component" value="Unassembled WGS sequence"/>
</dbReference>
<evidence type="ECO:0000313" key="1">
    <source>
        <dbReference type="EMBL" id="KAK8968994.1"/>
    </source>
</evidence>
<evidence type="ECO:0000313" key="2">
    <source>
        <dbReference type="Proteomes" id="UP001412067"/>
    </source>
</evidence>
<proteinExistence type="predicted"/>
<reference evidence="1 2" key="1">
    <citation type="journal article" date="2022" name="Nat. Plants">
        <title>Genomes of leafy and leafless Platanthera orchids illuminate the evolution of mycoheterotrophy.</title>
        <authorList>
            <person name="Li M.H."/>
            <person name="Liu K.W."/>
            <person name="Li Z."/>
            <person name="Lu H.C."/>
            <person name="Ye Q.L."/>
            <person name="Zhang D."/>
            <person name="Wang J.Y."/>
            <person name="Li Y.F."/>
            <person name="Zhong Z.M."/>
            <person name="Liu X."/>
            <person name="Yu X."/>
            <person name="Liu D.K."/>
            <person name="Tu X.D."/>
            <person name="Liu B."/>
            <person name="Hao Y."/>
            <person name="Liao X.Y."/>
            <person name="Jiang Y.T."/>
            <person name="Sun W.H."/>
            <person name="Chen J."/>
            <person name="Chen Y.Q."/>
            <person name="Ai Y."/>
            <person name="Zhai J.W."/>
            <person name="Wu S.S."/>
            <person name="Zhou Z."/>
            <person name="Hsiao Y.Y."/>
            <person name="Wu W.L."/>
            <person name="Chen Y.Y."/>
            <person name="Lin Y.F."/>
            <person name="Hsu J.L."/>
            <person name="Li C.Y."/>
            <person name="Wang Z.W."/>
            <person name="Zhao X."/>
            <person name="Zhong W.Y."/>
            <person name="Ma X.K."/>
            <person name="Ma L."/>
            <person name="Huang J."/>
            <person name="Chen G.Z."/>
            <person name="Huang M.Z."/>
            <person name="Huang L."/>
            <person name="Peng D.H."/>
            <person name="Luo Y.B."/>
            <person name="Zou S.Q."/>
            <person name="Chen S.P."/>
            <person name="Lan S."/>
            <person name="Tsai W.C."/>
            <person name="Van de Peer Y."/>
            <person name="Liu Z.J."/>
        </authorList>
    </citation>
    <scope>NUCLEOTIDE SEQUENCE [LARGE SCALE GENOMIC DNA]</scope>
    <source>
        <strain evidence="1">Lor288</strain>
    </source>
</reference>
<protein>
    <submittedName>
        <fullName evidence="1">Uncharacterized protein</fullName>
    </submittedName>
</protein>
<name>A0ABR2MZ65_9ASPA</name>
<sequence length="148" mass="17136">MEVRTLGIYLNTRCVISTFRKHAEPLLTVLSEASRELLINSSVMHFFTLPDLPQNIPLLYQLIRLYRPDKSAFLLGQYYIEMTINAAAQIIDLPNRGHDYDFKRLPLSNVTKADLVTHLNELANIEKNSNETEMHRVDALVKYVLCRF</sequence>
<dbReference type="EMBL" id="JBBWWR010000003">
    <property type="protein sequence ID" value="KAK8968994.1"/>
    <property type="molecule type" value="Genomic_DNA"/>
</dbReference>
<accession>A0ABR2MZ65</accession>
<gene>
    <name evidence="1" type="ORF">KSP40_PGU008091</name>
</gene>
<comment type="caution">
    <text evidence="1">The sequence shown here is derived from an EMBL/GenBank/DDBJ whole genome shotgun (WGS) entry which is preliminary data.</text>
</comment>
<organism evidence="1 2">
    <name type="scientific">Platanthera guangdongensis</name>
    <dbReference type="NCBI Taxonomy" id="2320717"/>
    <lineage>
        <taxon>Eukaryota</taxon>
        <taxon>Viridiplantae</taxon>
        <taxon>Streptophyta</taxon>
        <taxon>Embryophyta</taxon>
        <taxon>Tracheophyta</taxon>
        <taxon>Spermatophyta</taxon>
        <taxon>Magnoliopsida</taxon>
        <taxon>Liliopsida</taxon>
        <taxon>Asparagales</taxon>
        <taxon>Orchidaceae</taxon>
        <taxon>Orchidoideae</taxon>
        <taxon>Orchideae</taxon>
        <taxon>Orchidinae</taxon>
        <taxon>Platanthera</taxon>
    </lineage>
</organism>